<feature type="compositionally biased region" description="Basic and acidic residues" evidence="2">
    <location>
        <begin position="1044"/>
        <end position="1055"/>
    </location>
</feature>
<comment type="caution">
    <text evidence="4">The sequence shown here is derived from an EMBL/GenBank/DDBJ whole genome shotgun (WGS) entry which is preliminary data.</text>
</comment>
<dbReference type="InterPro" id="IPR029332">
    <property type="entry name" value="PEHE_dom"/>
</dbReference>
<evidence type="ECO:0000313" key="4">
    <source>
        <dbReference type="EMBL" id="KAJ8921484.1"/>
    </source>
</evidence>
<feature type="compositionally biased region" description="Basic and acidic residues" evidence="2">
    <location>
        <begin position="820"/>
        <end position="833"/>
    </location>
</feature>
<keyword evidence="1" id="KW-0175">Coiled coil</keyword>
<dbReference type="PANTHER" id="PTHR22443">
    <property type="entry name" value="NON-SPECIFIC LETHAL 1, ISOFORM M"/>
    <property type="match status" value="1"/>
</dbReference>
<evidence type="ECO:0000259" key="3">
    <source>
        <dbReference type="PROSITE" id="PS52052"/>
    </source>
</evidence>
<feature type="region of interest" description="Disordered" evidence="2">
    <location>
        <begin position="701"/>
        <end position="763"/>
    </location>
</feature>
<dbReference type="GO" id="GO:0044545">
    <property type="term" value="C:NSL complex"/>
    <property type="evidence" value="ECO:0007669"/>
    <property type="project" value="TreeGrafter"/>
</dbReference>
<feature type="coiled-coil region" evidence="1">
    <location>
        <begin position="230"/>
        <end position="279"/>
    </location>
</feature>
<dbReference type="PROSITE" id="PS52052">
    <property type="entry name" value="PEHE"/>
    <property type="match status" value="1"/>
</dbReference>
<gene>
    <name evidence="4" type="ORF">NQ315_003102</name>
</gene>
<feature type="compositionally biased region" description="Polar residues" evidence="2">
    <location>
        <begin position="744"/>
        <end position="756"/>
    </location>
</feature>
<evidence type="ECO:0000256" key="1">
    <source>
        <dbReference type="SAM" id="Coils"/>
    </source>
</evidence>
<dbReference type="SMART" id="SM01300">
    <property type="entry name" value="PEHE"/>
    <property type="match status" value="1"/>
</dbReference>
<reference evidence="4 5" key="1">
    <citation type="journal article" date="2023" name="Insect Mol. Biol.">
        <title>Genome sequencing provides insights into the evolution of gene families encoding plant cell wall-degrading enzymes in longhorned beetles.</title>
        <authorList>
            <person name="Shin N.R."/>
            <person name="Okamura Y."/>
            <person name="Kirsch R."/>
            <person name="Pauchet Y."/>
        </authorList>
    </citation>
    <scope>NUCLEOTIDE SEQUENCE [LARGE SCALE GENOMIC DNA]</scope>
    <source>
        <strain evidence="4">EAD_L_NR</strain>
    </source>
</reference>
<feature type="region of interest" description="Disordered" evidence="2">
    <location>
        <begin position="873"/>
        <end position="965"/>
    </location>
</feature>
<dbReference type="PANTHER" id="PTHR22443:SF18">
    <property type="entry name" value="NON-SPECIFIC LETHAL 1, ISOFORM M"/>
    <property type="match status" value="1"/>
</dbReference>
<sequence length="1055" mass="117647">MGLRTASVRRPRATVMAPALTETAQTRKFNLPSKACLEPASPINNEYPPTYLKDDEKLSLFNVDGDGLSNAIGNLNNLVSTSEKFVLGKHLIESSGASDNIISNSDTIMSVSPSPMGDQDEKMGLQLQKTGLDVSGIHKTPTEMDQLLNNLESVLPETDAAGDLSQNVEDIMQVIKSIESSGQDRLNNIPNELNSESEEVFPITGTDLTNNLSSLEKELLEGVDMMNMTMEDQQDELETVGRQKEIQAQEVLAELQKKHAKIERRLDFLRRRVYKLQSRHMGQHVSGEIAGVYENVHRSLKRTKDSYDMPKQESNYGPVEKHKPMSYGSAKALVRKLEVTTNLQANTASRQRHASKYFGSGSIEVPTFRSNVAGMLTIPSWPSEAKSELQKVAGQLQTQLKLVQEEVDSEATESSSGGESCDEMQIYNNPHQQYLGIQKRAVWKYSTERAAIAARWTWLQAQIADLEYRIRQHTDLHKQIRTNKGAVQLGGTGPPSAVPSSPTTVNGYRGQLPGSSPLTAKVMDNQTAIGGNGSSSEFQYQCSRTRPLVNFRKRKLLQVSGLHAVSKKAARPSTIRCGCVPMSVPCALCTGRTDPTHPRDQPETLSKAEKVALLDPCFHPVFSLPEDVSQHIHLEAIMKTSEWQQKSTRMKTLKILSKPDRLEPKSLDHRVKKLEHRKKYGRLLKPSTMSALSAKIKNKIRGRKPGRHSSLNRLHRKRHPAKDGVGGHLNSSLVDGIDEELESIGNNSNTGTRSLDSPSSSPLLQIQSISGYNRTRNRIQSYDIDNIVIPYSVAASTRVEKLQYKEILTPKWRIAELDLDKPNSKDSNGKDSSQDSDVEDLTDDSVIARHERSEYEEKKRFLSYLKLPIGYGRSRSHKRTDSRAESSGANTPDPMSPHTVEQDIANSPVVSPPATPLSVLQPDEPIPSLPSVAAMRRRTISQSRFAKDKEPKEETTVNVPEEPEVAPYEKRTFPITDEVYEKMLKHMPENHQFIKTNVRAQDSSDCEGGALGYLDRKVDSPDSESTESAIGDGDEDPNDPEWIDMERANRERYKR</sequence>
<protein>
    <recommendedName>
        <fullName evidence="3">PEHE domain-containing protein</fullName>
    </recommendedName>
</protein>
<dbReference type="AlphaFoldDB" id="A0AAV8W4Z3"/>
<feature type="compositionally biased region" description="Basic and acidic residues" evidence="2">
    <location>
        <begin position="945"/>
        <end position="955"/>
    </location>
</feature>
<feature type="region of interest" description="Disordered" evidence="2">
    <location>
        <begin position="999"/>
        <end position="1055"/>
    </location>
</feature>
<feature type="domain" description="PEHE" evidence="3">
    <location>
        <begin position="806"/>
        <end position="942"/>
    </location>
</feature>
<organism evidence="4 5">
    <name type="scientific">Exocentrus adspersus</name>
    <dbReference type="NCBI Taxonomy" id="1586481"/>
    <lineage>
        <taxon>Eukaryota</taxon>
        <taxon>Metazoa</taxon>
        <taxon>Ecdysozoa</taxon>
        <taxon>Arthropoda</taxon>
        <taxon>Hexapoda</taxon>
        <taxon>Insecta</taxon>
        <taxon>Pterygota</taxon>
        <taxon>Neoptera</taxon>
        <taxon>Endopterygota</taxon>
        <taxon>Coleoptera</taxon>
        <taxon>Polyphaga</taxon>
        <taxon>Cucujiformia</taxon>
        <taxon>Chrysomeloidea</taxon>
        <taxon>Cerambycidae</taxon>
        <taxon>Lamiinae</taxon>
        <taxon>Acanthocinini</taxon>
        <taxon>Exocentrus</taxon>
    </lineage>
</organism>
<evidence type="ECO:0000313" key="5">
    <source>
        <dbReference type="Proteomes" id="UP001159042"/>
    </source>
</evidence>
<name>A0AAV8W4Z3_9CUCU</name>
<feature type="compositionally biased region" description="Acidic residues" evidence="2">
    <location>
        <begin position="1032"/>
        <end position="1043"/>
    </location>
</feature>
<feature type="region of interest" description="Disordered" evidence="2">
    <location>
        <begin position="820"/>
        <end position="845"/>
    </location>
</feature>
<evidence type="ECO:0000256" key="2">
    <source>
        <dbReference type="SAM" id="MobiDB-lite"/>
    </source>
</evidence>
<dbReference type="EMBL" id="JANEYG010000010">
    <property type="protein sequence ID" value="KAJ8921484.1"/>
    <property type="molecule type" value="Genomic_DNA"/>
</dbReference>
<accession>A0AAV8W4Z3</accession>
<feature type="compositionally biased region" description="Acidic residues" evidence="2">
    <location>
        <begin position="834"/>
        <end position="843"/>
    </location>
</feature>
<proteinExistence type="predicted"/>
<dbReference type="InterPro" id="IPR026180">
    <property type="entry name" value="NSL1"/>
</dbReference>
<dbReference type="GO" id="GO:0035035">
    <property type="term" value="F:histone acetyltransferase binding"/>
    <property type="evidence" value="ECO:0007669"/>
    <property type="project" value="TreeGrafter"/>
</dbReference>
<keyword evidence="5" id="KW-1185">Reference proteome</keyword>
<dbReference type="Proteomes" id="UP001159042">
    <property type="component" value="Unassembled WGS sequence"/>
</dbReference>